<dbReference type="InterPro" id="IPR011990">
    <property type="entry name" value="TPR-like_helical_dom_sf"/>
</dbReference>
<dbReference type="OrthoDB" id="410679at2759"/>
<feature type="non-terminal residue" evidence="1">
    <location>
        <position position="691"/>
    </location>
</feature>
<sequence>MAMSSPLGLTLRFFKHFVEAHGGRESFHGRSTADVCNDFVKPYTASTQLSLVEHVHQTHPHYVHPATWVVNPAWDHLFLDVVDAWREFFDDPDEAVSVMWVGMSTANHHHHIDSHELLATSSWAADLHAALAAGVKVVLVLRPWHSPTTEPKWGLFEMYVAIATRGEFQVTMGKTQTSALLDAIQDDDRAVWSFLTAREKANKVVGTHVLDEALTAAQLALSDVDRMLFDVLHDWILLILQEKTKTTADDEKAKWVVALGLAWMHTLSWDKAQQCLEYAIGLYQRHGEGPALFRAWMHLGDAVHKRGQPQQVWEPLLRNALDRQIDHLGKDHFDTLDTMNKLGVTYINVGAYQLGMPLLLEWFEIGCQKFGDESEVVLEAMAAIARGYLLQHQGAACEPWAVDCVERMQRTLGDDDSRTCAMQDYVAMCYTTQGKYRQAAPVLQAVYETRCRVHGCDHLFAWGSYCLVGENHQRLGEIYQAKEILLACMDAANRFKLSPLQTFAFSGKLGITYLCAGDVDKARTILRQAHDDLVREYGATYPASQAALYVRCFVDMTTHGWTTLAQLSEFESLLLQAECAHERPASRLVCHGCARPVCGTFFTCSKCPSLAWCFCGPCACFLDKPRAFCDHGAPALVTITPPARFIQEERLALLAQDANWSEYAMHFEAYQAYCATHDVPAREQVDDAAKI</sequence>
<name>A0A6A4Y994_9STRA</name>
<dbReference type="Gene3D" id="1.25.40.10">
    <property type="entry name" value="Tetratricopeptide repeat domain"/>
    <property type="match status" value="2"/>
</dbReference>
<evidence type="ECO:0008006" key="2">
    <source>
        <dbReference type="Google" id="ProtNLM"/>
    </source>
</evidence>
<dbReference type="PANTHER" id="PTHR46082">
    <property type="entry name" value="ATP/GTP-BINDING PROTEIN-RELATED"/>
    <property type="match status" value="1"/>
</dbReference>
<protein>
    <recommendedName>
        <fullName evidence="2">MalT-like TPR region domain-containing protein</fullName>
    </recommendedName>
</protein>
<accession>A0A6A4Y994</accession>
<dbReference type="SUPFAM" id="SSF48452">
    <property type="entry name" value="TPR-like"/>
    <property type="match status" value="2"/>
</dbReference>
<gene>
    <name evidence="1" type="ORF">As57867_015771</name>
</gene>
<comment type="caution">
    <text evidence="1">The sequence shown here is derived from an EMBL/GenBank/DDBJ whole genome shotgun (WGS) entry which is preliminary data.</text>
</comment>
<organism evidence="1">
    <name type="scientific">Aphanomyces stellatus</name>
    <dbReference type="NCBI Taxonomy" id="120398"/>
    <lineage>
        <taxon>Eukaryota</taxon>
        <taxon>Sar</taxon>
        <taxon>Stramenopiles</taxon>
        <taxon>Oomycota</taxon>
        <taxon>Saprolegniomycetes</taxon>
        <taxon>Saprolegniales</taxon>
        <taxon>Verrucalvaceae</taxon>
        <taxon>Aphanomyces</taxon>
    </lineage>
</organism>
<proteinExistence type="predicted"/>
<reference evidence="1" key="1">
    <citation type="submission" date="2019-06" db="EMBL/GenBank/DDBJ databases">
        <title>Genomics analysis of Aphanomyces spp. identifies a new class of oomycete effector associated with host adaptation.</title>
        <authorList>
            <person name="Gaulin E."/>
        </authorList>
    </citation>
    <scope>NUCLEOTIDE SEQUENCE</scope>
    <source>
        <strain evidence="1">CBS 578.67</strain>
    </source>
</reference>
<dbReference type="AlphaFoldDB" id="A0A6A4Y994"/>
<dbReference type="PANTHER" id="PTHR46082:SF6">
    <property type="entry name" value="AAA+ ATPASE DOMAIN-CONTAINING PROTEIN-RELATED"/>
    <property type="match status" value="1"/>
</dbReference>
<evidence type="ECO:0000313" key="1">
    <source>
        <dbReference type="EMBL" id="KAF0693169.1"/>
    </source>
</evidence>
<dbReference type="InterPro" id="IPR053137">
    <property type="entry name" value="NLR-like"/>
</dbReference>
<dbReference type="EMBL" id="VJMH01005757">
    <property type="protein sequence ID" value="KAF0693169.1"/>
    <property type="molecule type" value="Genomic_DNA"/>
</dbReference>